<protein>
    <recommendedName>
        <fullName evidence="1">PiggyBac transposable element-derived protein domain-containing protein</fullName>
    </recommendedName>
</protein>
<dbReference type="Proteomes" id="UP000792457">
    <property type="component" value="Unassembled WGS sequence"/>
</dbReference>
<evidence type="ECO:0000259" key="1">
    <source>
        <dbReference type="Pfam" id="PF13843"/>
    </source>
</evidence>
<feature type="domain" description="PiggyBac transposable element-derived protein" evidence="1">
    <location>
        <begin position="21"/>
        <end position="105"/>
    </location>
</feature>
<evidence type="ECO:0000313" key="2">
    <source>
        <dbReference type="EMBL" id="KAG8229130.1"/>
    </source>
</evidence>
<accession>A0A8K0NYH9</accession>
<evidence type="ECO:0000313" key="3">
    <source>
        <dbReference type="Proteomes" id="UP000792457"/>
    </source>
</evidence>
<dbReference type="PANTHER" id="PTHR46599">
    <property type="entry name" value="PIGGYBAC TRANSPOSABLE ELEMENT-DERIVED PROTEIN 4"/>
    <property type="match status" value="1"/>
</dbReference>
<proteinExistence type="predicted"/>
<dbReference type="OrthoDB" id="123207at2759"/>
<dbReference type="AlphaFoldDB" id="A0A8K0NYH9"/>
<name>A0A8K0NYH9_LADFU</name>
<keyword evidence="3" id="KW-1185">Reference proteome</keyword>
<organism evidence="2 3">
    <name type="scientific">Ladona fulva</name>
    <name type="common">Scarce chaser dragonfly</name>
    <name type="synonym">Libellula fulva</name>
    <dbReference type="NCBI Taxonomy" id="123851"/>
    <lineage>
        <taxon>Eukaryota</taxon>
        <taxon>Metazoa</taxon>
        <taxon>Ecdysozoa</taxon>
        <taxon>Arthropoda</taxon>
        <taxon>Hexapoda</taxon>
        <taxon>Insecta</taxon>
        <taxon>Pterygota</taxon>
        <taxon>Palaeoptera</taxon>
        <taxon>Odonata</taxon>
        <taxon>Epiprocta</taxon>
        <taxon>Anisoptera</taxon>
        <taxon>Libelluloidea</taxon>
        <taxon>Libellulidae</taxon>
        <taxon>Ladona</taxon>
    </lineage>
</organism>
<comment type="caution">
    <text evidence="2">The sequence shown here is derived from an EMBL/GenBank/DDBJ whole genome shotgun (WGS) entry which is preliminary data.</text>
</comment>
<dbReference type="EMBL" id="KZ308412">
    <property type="protein sequence ID" value="KAG8229130.1"/>
    <property type="molecule type" value="Genomic_DNA"/>
</dbReference>
<gene>
    <name evidence="2" type="ORF">J437_LFUL009719</name>
</gene>
<dbReference type="Pfam" id="PF13843">
    <property type="entry name" value="DDE_Tnp_1_7"/>
    <property type="match status" value="1"/>
</dbReference>
<sequence>MTFFSEGESSMNFEGISDVIPLKFFELFFNDDMIGFIVNETNRYTSQSFHDKPLGSSAEKDKLWREVSGSKIHVFVALVMLQSIIQKPDMEFYWSTRPTLATPFFG</sequence>
<dbReference type="PANTHER" id="PTHR46599:SF3">
    <property type="entry name" value="PIGGYBAC TRANSPOSABLE ELEMENT-DERIVED PROTEIN 4"/>
    <property type="match status" value="1"/>
</dbReference>
<reference evidence="2" key="2">
    <citation type="submission" date="2017-10" db="EMBL/GenBank/DDBJ databases">
        <title>Ladona fulva Genome sequencing and assembly.</title>
        <authorList>
            <person name="Murali S."/>
            <person name="Richards S."/>
            <person name="Bandaranaike D."/>
            <person name="Bellair M."/>
            <person name="Blankenburg K."/>
            <person name="Chao H."/>
            <person name="Dinh H."/>
            <person name="Doddapaneni H."/>
            <person name="Dugan-Rocha S."/>
            <person name="Elkadiri S."/>
            <person name="Gnanaolivu R."/>
            <person name="Hernandez B."/>
            <person name="Skinner E."/>
            <person name="Javaid M."/>
            <person name="Lee S."/>
            <person name="Li M."/>
            <person name="Ming W."/>
            <person name="Munidasa M."/>
            <person name="Muniz J."/>
            <person name="Nguyen L."/>
            <person name="Hughes D."/>
            <person name="Osuji N."/>
            <person name="Pu L.-L."/>
            <person name="Puazo M."/>
            <person name="Qu C."/>
            <person name="Quiroz J."/>
            <person name="Raj R."/>
            <person name="Weissenberger G."/>
            <person name="Xin Y."/>
            <person name="Zou X."/>
            <person name="Han Y."/>
            <person name="Worley K."/>
            <person name="Muzny D."/>
            <person name="Gibbs R."/>
        </authorList>
    </citation>
    <scope>NUCLEOTIDE SEQUENCE</scope>
    <source>
        <strain evidence="2">Sampled in the wild</strain>
    </source>
</reference>
<reference evidence="2" key="1">
    <citation type="submission" date="2013-04" db="EMBL/GenBank/DDBJ databases">
        <authorList>
            <person name="Qu J."/>
            <person name="Murali S.C."/>
            <person name="Bandaranaike D."/>
            <person name="Bellair M."/>
            <person name="Blankenburg K."/>
            <person name="Chao H."/>
            <person name="Dinh H."/>
            <person name="Doddapaneni H."/>
            <person name="Downs B."/>
            <person name="Dugan-Rocha S."/>
            <person name="Elkadiri S."/>
            <person name="Gnanaolivu R.D."/>
            <person name="Hernandez B."/>
            <person name="Javaid M."/>
            <person name="Jayaseelan J.C."/>
            <person name="Lee S."/>
            <person name="Li M."/>
            <person name="Ming W."/>
            <person name="Munidasa M."/>
            <person name="Muniz J."/>
            <person name="Nguyen L."/>
            <person name="Ongeri F."/>
            <person name="Osuji N."/>
            <person name="Pu L.-L."/>
            <person name="Puazo M."/>
            <person name="Qu C."/>
            <person name="Quiroz J."/>
            <person name="Raj R."/>
            <person name="Weissenberger G."/>
            <person name="Xin Y."/>
            <person name="Zou X."/>
            <person name="Han Y."/>
            <person name="Richards S."/>
            <person name="Worley K."/>
            <person name="Muzny D."/>
            <person name="Gibbs R."/>
        </authorList>
    </citation>
    <scope>NUCLEOTIDE SEQUENCE</scope>
    <source>
        <strain evidence="2">Sampled in the wild</strain>
    </source>
</reference>
<dbReference type="InterPro" id="IPR029526">
    <property type="entry name" value="PGBD"/>
</dbReference>